<dbReference type="PANTHER" id="PTHR34094">
    <property type="match status" value="1"/>
</dbReference>
<feature type="domain" description="DUF4097" evidence="1">
    <location>
        <begin position="140"/>
        <end position="275"/>
    </location>
</feature>
<organism evidence="2 3">
    <name type="scientific">Nocardioides bruguierae</name>
    <dbReference type="NCBI Taxonomy" id="2945102"/>
    <lineage>
        <taxon>Bacteria</taxon>
        <taxon>Bacillati</taxon>
        <taxon>Actinomycetota</taxon>
        <taxon>Actinomycetes</taxon>
        <taxon>Propionibacteriales</taxon>
        <taxon>Nocardioidaceae</taxon>
        <taxon>Nocardioides</taxon>
    </lineage>
</organism>
<sequence>MTDTPLHRELDTPGPLDLLVELGRGSLTVTLVEAGGTTLDVRGKDAERVTVEVDGDRLRVASPRGGLFSSDPRLDVDLVVPAGSRLDLRTGSADVRVSGRYGDAVVRTGSGDVDLDEASADTTLTTGSGDTHARLVTGATDVRTGSGQVDLEHLAAPATISTGSGDVRVGEATAAAELRIKTGSGDVRLGDVACDLSFTSGSGDLVAARVQRGVLTVRGASCDVRLGVPAGVPVWTDVNSVSGDFSSTLAPVGPPADGQDHVALRATTVSGDIALHPA</sequence>
<protein>
    <submittedName>
        <fullName evidence="2">DUF4097 family beta strand repeat-containing protein</fullName>
    </submittedName>
</protein>
<gene>
    <name evidence="2" type="ORF">M8330_08530</name>
</gene>
<dbReference type="Pfam" id="PF13349">
    <property type="entry name" value="DUF4097"/>
    <property type="match status" value="1"/>
</dbReference>
<reference evidence="2" key="1">
    <citation type="submission" date="2022-05" db="EMBL/GenBank/DDBJ databases">
        <authorList>
            <person name="Tuo L."/>
        </authorList>
    </citation>
    <scope>NUCLEOTIDE SEQUENCE</scope>
    <source>
        <strain evidence="2">BSK12Z-4</strain>
    </source>
</reference>
<proteinExistence type="predicted"/>
<name>A0A9X2D721_9ACTN</name>
<dbReference type="AlphaFoldDB" id="A0A9X2D721"/>
<evidence type="ECO:0000259" key="1">
    <source>
        <dbReference type="Pfam" id="PF13349"/>
    </source>
</evidence>
<dbReference type="Proteomes" id="UP001139485">
    <property type="component" value="Unassembled WGS sequence"/>
</dbReference>
<dbReference type="Gene3D" id="2.160.20.120">
    <property type="match status" value="1"/>
</dbReference>
<evidence type="ECO:0000313" key="2">
    <source>
        <dbReference type="EMBL" id="MCM0620341.1"/>
    </source>
</evidence>
<keyword evidence="3" id="KW-1185">Reference proteome</keyword>
<dbReference type="EMBL" id="JAMOIL010000009">
    <property type="protein sequence ID" value="MCM0620341.1"/>
    <property type="molecule type" value="Genomic_DNA"/>
</dbReference>
<accession>A0A9X2D721</accession>
<evidence type="ECO:0000313" key="3">
    <source>
        <dbReference type="Proteomes" id="UP001139485"/>
    </source>
</evidence>
<dbReference type="RefSeq" id="WP_250826996.1">
    <property type="nucleotide sequence ID" value="NZ_JAMOIL010000009.1"/>
</dbReference>
<dbReference type="PANTHER" id="PTHR34094:SF1">
    <property type="entry name" value="PROTEIN FAM185A"/>
    <property type="match status" value="1"/>
</dbReference>
<dbReference type="InterPro" id="IPR025164">
    <property type="entry name" value="Toastrack_DUF4097"/>
</dbReference>
<comment type="caution">
    <text evidence="2">The sequence shown here is derived from an EMBL/GenBank/DDBJ whole genome shotgun (WGS) entry which is preliminary data.</text>
</comment>